<proteinExistence type="predicted"/>
<sequence>MFEDENFETDLTSLSEFCVTGISQKIWCEYTLTSLTKCVISRNEGNSQSENPFCTPTSRGLYTDDLQVCRARPPCIKELEGFISDDDDVVSIISISSEDERVSSTYSKEPKQELCKPFDLMYPVKGNIEQLPETLKK</sequence>
<reference evidence="2" key="1">
    <citation type="submission" date="2023-01" db="EMBL/GenBank/DDBJ databases">
        <title>Key to firefly adult light organ development and bioluminescence: homeobox transcription factors regulate luciferase expression and transportation to peroxisome.</title>
        <authorList>
            <person name="Fu X."/>
        </authorList>
    </citation>
    <scope>NUCLEOTIDE SEQUENCE [LARGE SCALE GENOMIC DNA]</scope>
</reference>
<comment type="caution">
    <text evidence="1">The sequence shown here is derived from an EMBL/GenBank/DDBJ whole genome shotgun (WGS) entry which is preliminary data.</text>
</comment>
<evidence type="ECO:0000313" key="2">
    <source>
        <dbReference type="Proteomes" id="UP001353858"/>
    </source>
</evidence>
<dbReference type="EMBL" id="JARPUR010000001">
    <property type="protein sequence ID" value="KAK4885694.1"/>
    <property type="molecule type" value="Genomic_DNA"/>
</dbReference>
<name>A0AAN7Q4R3_9COLE</name>
<dbReference type="AlphaFoldDB" id="A0AAN7Q4R3"/>
<gene>
    <name evidence="1" type="ORF">RN001_001965</name>
</gene>
<keyword evidence="2" id="KW-1185">Reference proteome</keyword>
<accession>A0AAN7Q4R3</accession>
<organism evidence="1 2">
    <name type="scientific">Aquatica leii</name>
    <dbReference type="NCBI Taxonomy" id="1421715"/>
    <lineage>
        <taxon>Eukaryota</taxon>
        <taxon>Metazoa</taxon>
        <taxon>Ecdysozoa</taxon>
        <taxon>Arthropoda</taxon>
        <taxon>Hexapoda</taxon>
        <taxon>Insecta</taxon>
        <taxon>Pterygota</taxon>
        <taxon>Neoptera</taxon>
        <taxon>Endopterygota</taxon>
        <taxon>Coleoptera</taxon>
        <taxon>Polyphaga</taxon>
        <taxon>Elateriformia</taxon>
        <taxon>Elateroidea</taxon>
        <taxon>Lampyridae</taxon>
        <taxon>Luciolinae</taxon>
        <taxon>Aquatica</taxon>
    </lineage>
</organism>
<evidence type="ECO:0000313" key="1">
    <source>
        <dbReference type="EMBL" id="KAK4885694.1"/>
    </source>
</evidence>
<dbReference type="Proteomes" id="UP001353858">
    <property type="component" value="Unassembled WGS sequence"/>
</dbReference>
<protein>
    <submittedName>
        <fullName evidence="1">Uncharacterized protein</fullName>
    </submittedName>
</protein>